<dbReference type="EMBL" id="BMNH01000003">
    <property type="protein sequence ID" value="GGO64971.1"/>
    <property type="molecule type" value="Genomic_DNA"/>
</dbReference>
<protein>
    <recommendedName>
        <fullName evidence="4">Secreted protein</fullName>
    </recommendedName>
</protein>
<evidence type="ECO:0008006" key="4">
    <source>
        <dbReference type="Google" id="ProtNLM"/>
    </source>
</evidence>
<keyword evidence="3" id="KW-1185">Reference proteome</keyword>
<reference evidence="2" key="2">
    <citation type="submission" date="2020-09" db="EMBL/GenBank/DDBJ databases">
        <authorList>
            <person name="Sun Q."/>
            <person name="Zhou Y."/>
        </authorList>
    </citation>
    <scope>NUCLEOTIDE SEQUENCE</scope>
    <source>
        <strain evidence="2">CGMCC 4.7368</strain>
    </source>
</reference>
<evidence type="ECO:0000313" key="3">
    <source>
        <dbReference type="Proteomes" id="UP000646523"/>
    </source>
</evidence>
<accession>A0A917YRK4</accession>
<proteinExistence type="predicted"/>
<organism evidence="2 3">
    <name type="scientific">Nonomuraea cavernae</name>
    <dbReference type="NCBI Taxonomy" id="2045107"/>
    <lineage>
        <taxon>Bacteria</taxon>
        <taxon>Bacillati</taxon>
        <taxon>Actinomycetota</taxon>
        <taxon>Actinomycetes</taxon>
        <taxon>Streptosporangiales</taxon>
        <taxon>Streptosporangiaceae</taxon>
        <taxon>Nonomuraea</taxon>
    </lineage>
</organism>
<gene>
    <name evidence="2" type="ORF">GCM10012289_15560</name>
</gene>
<name>A0A917YRK4_9ACTN</name>
<sequence length="149" mass="15381">MSLRTSGAVVTLLVGSVSVAAPAEARASAPVPAVAAANPVVWSWGSIRSADRAGLARGKVVQDRPGFVVNGKLYDLPGRAGCSWLQLRWVKEDGSKGAKTYGNCSESRPAAFSVGVGYVVSIEGRVCRGTSDQITGACSSWEGVWARGG</sequence>
<dbReference type="RefSeq" id="WP_189123307.1">
    <property type="nucleotide sequence ID" value="NZ_BMNH01000003.1"/>
</dbReference>
<dbReference type="AlphaFoldDB" id="A0A917YRK4"/>
<keyword evidence="1" id="KW-0732">Signal</keyword>
<feature type="chain" id="PRO_5038481315" description="Secreted protein" evidence="1">
    <location>
        <begin position="21"/>
        <end position="149"/>
    </location>
</feature>
<evidence type="ECO:0000256" key="1">
    <source>
        <dbReference type="SAM" id="SignalP"/>
    </source>
</evidence>
<evidence type="ECO:0000313" key="2">
    <source>
        <dbReference type="EMBL" id="GGO64971.1"/>
    </source>
</evidence>
<dbReference type="Proteomes" id="UP000646523">
    <property type="component" value="Unassembled WGS sequence"/>
</dbReference>
<reference evidence="2" key="1">
    <citation type="journal article" date="2014" name="Int. J. Syst. Evol. Microbiol.">
        <title>Complete genome sequence of Corynebacterium casei LMG S-19264T (=DSM 44701T), isolated from a smear-ripened cheese.</title>
        <authorList>
            <consortium name="US DOE Joint Genome Institute (JGI-PGF)"/>
            <person name="Walter F."/>
            <person name="Albersmeier A."/>
            <person name="Kalinowski J."/>
            <person name="Ruckert C."/>
        </authorList>
    </citation>
    <scope>NUCLEOTIDE SEQUENCE</scope>
    <source>
        <strain evidence="2">CGMCC 4.7368</strain>
    </source>
</reference>
<feature type="signal peptide" evidence="1">
    <location>
        <begin position="1"/>
        <end position="20"/>
    </location>
</feature>
<comment type="caution">
    <text evidence="2">The sequence shown here is derived from an EMBL/GenBank/DDBJ whole genome shotgun (WGS) entry which is preliminary data.</text>
</comment>